<feature type="short sequence motif" description="Q motif" evidence="9">
    <location>
        <begin position="191"/>
        <end position="219"/>
    </location>
</feature>
<evidence type="ECO:0000256" key="10">
    <source>
        <dbReference type="RuleBase" id="RU000492"/>
    </source>
</evidence>
<dbReference type="GO" id="GO:0003724">
    <property type="term" value="F:RNA helicase activity"/>
    <property type="evidence" value="ECO:0007669"/>
    <property type="project" value="UniProtKB-EC"/>
</dbReference>
<dbReference type="SMART" id="SM00487">
    <property type="entry name" value="DEXDc"/>
    <property type="match status" value="1"/>
</dbReference>
<keyword evidence="4 10" id="KW-0378">Hydrolase</keyword>
<dbReference type="EMBL" id="MDYP01000011">
    <property type="protein sequence ID" value="OQE07992.1"/>
    <property type="molecule type" value="Genomic_DNA"/>
</dbReference>
<gene>
    <name evidence="16" type="ORF">PENVUL_c011G05780</name>
</gene>
<dbReference type="SUPFAM" id="SSF52540">
    <property type="entry name" value="P-loop containing nucleoside triphosphate hydrolases"/>
    <property type="match status" value="1"/>
</dbReference>
<dbReference type="GO" id="GO:0005524">
    <property type="term" value="F:ATP binding"/>
    <property type="evidence" value="ECO:0007669"/>
    <property type="project" value="UniProtKB-UniRule"/>
</dbReference>
<reference evidence="17" key="1">
    <citation type="journal article" date="2017" name="Nat. Microbiol.">
        <title>Global analysis of biosynthetic gene clusters reveals vast potential of secondary metabolite production in Penicillium species.</title>
        <authorList>
            <person name="Nielsen J.C."/>
            <person name="Grijseels S."/>
            <person name="Prigent S."/>
            <person name="Ji B."/>
            <person name="Dainat J."/>
            <person name="Nielsen K.F."/>
            <person name="Frisvad J.C."/>
            <person name="Workman M."/>
            <person name="Nielsen J."/>
        </authorList>
    </citation>
    <scope>NUCLEOTIDE SEQUENCE [LARGE SCALE GENOMIC DNA]</scope>
    <source>
        <strain evidence="17">IBT 29486</strain>
    </source>
</reference>
<dbReference type="Gene3D" id="3.40.50.300">
    <property type="entry name" value="P-loop containing nucleotide triphosphate hydrolases"/>
    <property type="match status" value="2"/>
</dbReference>
<dbReference type="PANTHER" id="PTHR24031">
    <property type="entry name" value="RNA HELICASE"/>
    <property type="match status" value="1"/>
</dbReference>
<sequence length="771" mass="84960">MGQKRARDPKAQVAEANKRKKAAKSDAASNEDHGSVAIEDLNWKEVAMPDRMDDAEGFFGLEEIEGVEIIKQSDGGIHFKAKAGKPLKSIIKPPSEDDGEEWGGFSDEDSSEKSPATEKTPAATEVKEDKKSKKDKKKEQNKAKKEAKKEEKKSKEQKPNEPKPTKGQSIKAGLGFAALDDVEEDDGVDVSAWDALNLSPEIVTALSKMKFSSPSAIQKASIPAILDGHDVVGKASTGSGKTLAFGIPIIEHYLDKRGDQEEEESDKSEKSTSPIALILSPTRELAHQLGRHIGELITNAPDINARIALVTGGMSIQKQQRQIATADIIVGTPGRVWEVLSTGTGLIRKMQKIQFLVVDEADRLLSEGHFKEMEDILNALDKKQAGDIADMDQEEEEEQPSQRQTLVFSATFHKDLQQKLAGKSRWSSGDMLDNKASMEYLLKKLNFREEKPRFIDVNPDSQMVTGLKEGIVECPPMEKDLYLYSVLLYYPKNRTIIFTNSISAVRRITQLLQALQLPVFALHSNMAQKARLRSIERFSSPTANPSSILVATDVAARGLDIKGINCVIHYHVPRTADAYVHRSGRTARAGESGKSILICAPDEVVGVARLVGKIHAKKARKADDPEGPSKKIPLESLDIDRRVVARLRPRMGLAKKITENTIAKEKVNTEDNWLRSAADDLGVEYDSDEFDQSKGRGRGRGGGRERRDKEASETSKSEMAALRAELKHLLSQRVNIGVSEKYLTAGRIDIDALLRGEGNDAFLGHLDPLTF</sequence>
<evidence type="ECO:0000256" key="6">
    <source>
        <dbReference type="ARBA" id="ARBA00022840"/>
    </source>
</evidence>
<evidence type="ECO:0000256" key="7">
    <source>
        <dbReference type="ARBA" id="ARBA00022884"/>
    </source>
</evidence>
<dbReference type="Pfam" id="PF00271">
    <property type="entry name" value="Helicase_C"/>
    <property type="match status" value="1"/>
</dbReference>
<comment type="function">
    <text evidence="11">RNA helicase.</text>
</comment>
<evidence type="ECO:0000256" key="5">
    <source>
        <dbReference type="ARBA" id="ARBA00022806"/>
    </source>
</evidence>
<keyword evidence="7 11" id="KW-0694">RNA-binding</keyword>
<dbReference type="CDD" id="cd17946">
    <property type="entry name" value="DEADc_DDX24"/>
    <property type="match status" value="1"/>
</dbReference>
<evidence type="ECO:0000256" key="12">
    <source>
        <dbReference type="SAM" id="MobiDB-lite"/>
    </source>
</evidence>
<protein>
    <recommendedName>
        <fullName evidence="11">ATP-dependent RNA helicase</fullName>
        <ecNumber evidence="11">3.6.4.13</ecNumber>
    </recommendedName>
</protein>
<dbReference type="InterPro" id="IPR014014">
    <property type="entry name" value="RNA_helicase_DEAD_Q_motif"/>
</dbReference>
<evidence type="ECO:0000256" key="9">
    <source>
        <dbReference type="PROSITE-ProRule" id="PRU00552"/>
    </source>
</evidence>
<dbReference type="InterPro" id="IPR027417">
    <property type="entry name" value="P-loop_NTPase"/>
</dbReference>
<comment type="similarity">
    <text evidence="10">Belongs to the DEAD box helicase family.</text>
</comment>
<dbReference type="PROSITE" id="PS51195">
    <property type="entry name" value="Q_MOTIF"/>
    <property type="match status" value="1"/>
</dbReference>
<evidence type="ECO:0000313" key="17">
    <source>
        <dbReference type="Proteomes" id="UP000191518"/>
    </source>
</evidence>
<keyword evidence="5 10" id="KW-0347">Helicase</keyword>
<keyword evidence="6 10" id="KW-0067">ATP-binding</keyword>
<dbReference type="PROSITE" id="PS51194">
    <property type="entry name" value="HELICASE_CTER"/>
    <property type="match status" value="1"/>
</dbReference>
<proteinExistence type="inferred from homology"/>
<feature type="compositionally biased region" description="Basic and acidic residues" evidence="12">
    <location>
        <begin position="702"/>
        <end position="716"/>
    </location>
</feature>
<dbReference type="InterPro" id="IPR001650">
    <property type="entry name" value="Helicase_C-like"/>
</dbReference>
<accession>A0A1V6S1S2</accession>
<evidence type="ECO:0000256" key="4">
    <source>
        <dbReference type="ARBA" id="ARBA00022801"/>
    </source>
</evidence>
<dbReference type="AlphaFoldDB" id="A0A1V6S1S2"/>
<evidence type="ECO:0000256" key="11">
    <source>
        <dbReference type="RuleBase" id="RU365068"/>
    </source>
</evidence>
<feature type="compositionally biased region" description="Basic and acidic residues" evidence="12">
    <location>
        <begin position="1"/>
        <end position="10"/>
    </location>
</feature>
<dbReference type="InterPro" id="IPR000629">
    <property type="entry name" value="RNA-helicase_DEAD-box_CS"/>
</dbReference>
<dbReference type="Proteomes" id="UP000191518">
    <property type="component" value="Unassembled WGS sequence"/>
</dbReference>
<dbReference type="InterPro" id="IPR014001">
    <property type="entry name" value="Helicase_ATP-bd"/>
</dbReference>
<dbReference type="CDD" id="cd18787">
    <property type="entry name" value="SF2_C_DEAD"/>
    <property type="match status" value="1"/>
</dbReference>
<feature type="domain" description="DEAD-box RNA helicase Q" evidence="15">
    <location>
        <begin position="191"/>
        <end position="219"/>
    </location>
</feature>
<feature type="domain" description="Helicase C-terminal" evidence="14">
    <location>
        <begin position="482"/>
        <end position="640"/>
    </location>
</feature>
<dbReference type="GO" id="GO:0006364">
    <property type="term" value="P:rRNA processing"/>
    <property type="evidence" value="ECO:0007669"/>
    <property type="project" value="UniProtKB-KW"/>
</dbReference>
<comment type="subcellular location">
    <subcellularLocation>
        <location evidence="1">Nucleus</location>
        <location evidence="1">Nucleolus</location>
    </subcellularLocation>
</comment>
<dbReference type="STRING" id="29845.A0A1V6S1S2"/>
<dbReference type="SMART" id="SM00490">
    <property type="entry name" value="HELICc"/>
    <property type="match status" value="1"/>
</dbReference>
<keyword evidence="3 10" id="KW-0547">Nucleotide-binding</keyword>
<evidence type="ECO:0000259" key="13">
    <source>
        <dbReference type="PROSITE" id="PS51192"/>
    </source>
</evidence>
<dbReference type="GO" id="GO:0005730">
    <property type="term" value="C:nucleolus"/>
    <property type="evidence" value="ECO:0007669"/>
    <property type="project" value="UniProtKB-SubCell"/>
</dbReference>
<feature type="region of interest" description="Disordered" evidence="12">
    <location>
        <begin position="685"/>
        <end position="718"/>
    </location>
</feature>
<keyword evidence="17" id="KW-1185">Reference proteome</keyword>
<name>A0A1V6S1S2_9EURO</name>
<feature type="compositionally biased region" description="Basic and acidic residues" evidence="12">
    <location>
        <begin position="125"/>
        <end position="164"/>
    </location>
</feature>
<dbReference type="PROSITE" id="PS00039">
    <property type="entry name" value="DEAD_ATP_HELICASE"/>
    <property type="match status" value="1"/>
</dbReference>
<evidence type="ECO:0000313" key="16">
    <source>
        <dbReference type="EMBL" id="OQE07992.1"/>
    </source>
</evidence>
<dbReference type="GO" id="GO:0016787">
    <property type="term" value="F:hydrolase activity"/>
    <property type="evidence" value="ECO:0007669"/>
    <property type="project" value="UniProtKB-KW"/>
</dbReference>
<evidence type="ECO:0000259" key="15">
    <source>
        <dbReference type="PROSITE" id="PS51195"/>
    </source>
</evidence>
<feature type="compositionally biased region" description="Acidic residues" evidence="12">
    <location>
        <begin position="96"/>
        <end position="110"/>
    </location>
</feature>
<feature type="region of interest" description="Disordered" evidence="12">
    <location>
        <begin position="1"/>
        <end position="37"/>
    </location>
</feature>
<dbReference type="EC" id="3.6.4.13" evidence="11"/>
<evidence type="ECO:0000256" key="2">
    <source>
        <dbReference type="ARBA" id="ARBA00022552"/>
    </source>
</evidence>
<dbReference type="GO" id="GO:0003723">
    <property type="term" value="F:RNA binding"/>
    <property type="evidence" value="ECO:0007669"/>
    <property type="project" value="UniProtKB-UniRule"/>
</dbReference>
<dbReference type="OrthoDB" id="4310724at2759"/>
<feature type="domain" description="Helicase ATP-binding" evidence="13">
    <location>
        <begin position="222"/>
        <end position="420"/>
    </location>
</feature>
<evidence type="ECO:0000259" key="14">
    <source>
        <dbReference type="PROSITE" id="PS51194"/>
    </source>
</evidence>
<keyword evidence="2" id="KW-0698">rRNA processing</keyword>
<evidence type="ECO:0000256" key="3">
    <source>
        <dbReference type="ARBA" id="ARBA00022741"/>
    </source>
</evidence>
<evidence type="ECO:0000256" key="8">
    <source>
        <dbReference type="ARBA" id="ARBA00047984"/>
    </source>
</evidence>
<feature type="region of interest" description="Disordered" evidence="12">
    <location>
        <begin position="69"/>
        <end position="171"/>
    </location>
</feature>
<evidence type="ECO:0000256" key="1">
    <source>
        <dbReference type="ARBA" id="ARBA00004604"/>
    </source>
</evidence>
<comment type="catalytic activity">
    <reaction evidence="8 11">
        <text>ATP + H2O = ADP + phosphate + H(+)</text>
        <dbReference type="Rhea" id="RHEA:13065"/>
        <dbReference type="ChEBI" id="CHEBI:15377"/>
        <dbReference type="ChEBI" id="CHEBI:15378"/>
        <dbReference type="ChEBI" id="CHEBI:30616"/>
        <dbReference type="ChEBI" id="CHEBI:43474"/>
        <dbReference type="ChEBI" id="CHEBI:456216"/>
        <dbReference type="EC" id="3.6.4.13"/>
    </reaction>
</comment>
<organism evidence="16 17">
    <name type="scientific">Penicillium vulpinum</name>
    <dbReference type="NCBI Taxonomy" id="29845"/>
    <lineage>
        <taxon>Eukaryota</taxon>
        <taxon>Fungi</taxon>
        <taxon>Dikarya</taxon>
        <taxon>Ascomycota</taxon>
        <taxon>Pezizomycotina</taxon>
        <taxon>Eurotiomycetes</taxon>
        <taxon>Eurotiomycetidae</taxon>
        <taxon>Eurotiales</taxon>
        <taxon>Aspergillaceae</taxon>
        <taxon>Penicillium</taxon>
    </lineage>
</organism>
<dbReference type="PROSITE" id="PS51192">
    <property type="entry name" value="HELICASE_ATP_BIND_1"/>
    <property type="match status" value="1"/>
</dbReference>
<comment type="caution">
    <text evidence="16">The sequence shown here is derived from an EMBL/GenBank/DDBJ whole genome shotgun (WGS) entry which is preliminary data.</text>
</comment>
<dbReference type="InterPro" id="IPR011545">
    <property type="entry name" value="DEAD/DEAH_box_helicase_dom"/>
</dbReference>
<dbReference type="Pfam" id="PF00270">
    <property type="entry name" value="DEAD"/>
    <property type="match status" value="1"/>
</dbReference>
<comment type="domain">
    <text evidence="11">The Q motif is unique to and characteristic of the DEAD box family of RNA helicases and controls ATP binding and hydrolysis.</text>
</comment>